<evidence type="ECO:0000313" key="3">
    <source>
        <dbReference type="EMBL" id="VDN47972.1"/>
    </source>
</evidence>
<dbReference type="InterPro" id="IPR050090">
    <property type="entry name" value="Tyrosine_recombinase_XerCD"/>
</dbReference>
<keyword evidence="4" id="KW-1185">Reference proteome</keyword>
<organism evidence="3 4">
    <name type="scientific">Petrocella atlantisensis</name>
    <dbReference type="NCBI Taxonomy" id="2173034"/>
    <lineage>
        <taxon>Bacteria</taxon>
        <taxon>Bacillati</taxon>
        <taxon>Bacillota</taxon>
        <taxon>Clostridia</taxon>
        <taxon>Lachnospirales</taxon>
        <taxon>Vallitaleaceae</taxon>
        <taxon>Petrocella</taxon>
    </lineage>
</organism>
<accession>A0A3P7RZM0</accession>
<reference evidence="3 4" key="1">
    <citation type="submission" date="2018-09" db="EMBL/GenBank/DDBJ databases">
        <authorList>
            <person name="Postec A."/>
        </authorList>
    </citation>
    <scope>NUCLEOTIDE SEQUENCE [LARGE SCALE GENOMIC DNA]</scope>
    <source>
        <strain evidence="3">70B-A</strain>
    </source>
</reference>
<dbReference type="GO" id="GO:0015074">
    <property type="term" value="P:DNA integration"/>
    <property type="evidence" value="ECO:0007669"/>
    <property type="project" value="InterPro"/>
</dbReference>
<dbReference type="SUPFAM" id="SSF56349">
    <property type="entry name" value="DNA breaking-rejoining enzymes"/>
    <property type="match status" value="1"/>
</dbReference>
<dbReference type="PROSITE" id="PS51898">
    <property type="entry name" value="TYR_RECOMBINASE"/>
    <property type="match status" value="1"/>
</dbReference>
<dbReference type="PANTHER" id="PTHR30349:SF64">
    <property type="entry name" value="PROPHAGE INTEGRASE INTD-RELATED"/>
    <property type="match status" value="1"/>
</dbReference>
<dbReference type="Pfam" id="PF00589">
    <property type="entry name" value="Phage_integrase"/>
    <property type="match status" value="1"/>
</dbReference>
<dbReference type="InterPro" id="IPR002104">
    <property type="entry name" value="Integrase_catalytic"/>
</dbReference>
<dbReference type="RefSeq" id="WP_125137191.1">
    <property type="nucleotide sequence ID" value="NZ_LR130778.1"/>
</dbReference>
<feature type="domain" description="Tyr recombinase" evidence="2">
    <location>
        <begin position="106"/>
        <end position="312"/>
    </location>
</feature>
<dbReference type="GO" id="GO:0003677">
    <property type="term" value="F:DNA binding"/>
    <property type="evidence" value="ECO:0007669"/>
    <property type="project" value="InterPro"/>
</dbReference>
<evidence type="ECO:0000256" key="1">
    <source>
        <dbReference type="ARBA" id="ARBA00023172"/>
    </source>
</evidence>
<dbReference type="InterPro" id="IPR013762">
    <property type="entry name" value="Integrase-like_cat_sf"/>
</dbReference>
<dbReference type="EMBL" id="LR130778">
    <property type="protein sequence ID" value="VDN47972.1"/>
    <property type="molecule type" value="Genomic_DNA"/>
</dbReference>
<dbReference type="KEGG" id="cbar:PATL70BA_2088"/>
<dbReference type="InterPro" id="IPR011010">
    <property type="entry name" value="DNA_brk_join_enz"/>
</dbReference>
<dbReference type="OrthoDB" id="9766545at2"/>
<dbReference type="Gene3D" id="1.10.443.10">
    <property type="entry name" value="Intergrase catalytic core"/>
    <property type="match status" value="1"/>
</dbReference>
<gene>
    <name evidence="3" type="ORF">PATL70BA_2088</name>
</gene>
<evidence type="ECO:0000259" key="2">
    <source>
        <dbReference type="PROSITE" id="PS51898"/>
    </source>
</evidence>
<name>A0A3P7RZM0_9FIRM</name>
<dbReference type="PANTHER" id="PTHR30349">
    <property type="entry name" value="PHAGE INTEGRASE-RELATED"/>
    <property type="match status" value="1"/>
</dbReference>
<dbReference type="GO" id="GO:0006310">
    <property type="term" value="P:DNA recombination"/>
    <property type="evidence" value="ECO:0007669"/>
    <property type="project" value="UniProtKB-KW"/>
</dbReference>
<dbReference type="AlphaFoldDB" id="A0A3P7RZM0"/>
<protein>
    <submittedName>
        <fullName evidence="3">Site-specific recombinase XerD</fullName>
    </submittedName>
</protein>
<keyword evidence="1" id="KW-0233">DNA recombination</keyword>
<evidence type="ECO:0000313" key="4">
    <source>
        <dbReference type="Proteomes" id="UP000279029"/>
    </source>
</evidence>
<sequence>MDDNYEFKSCFAVYINQLISKKHNEGFLYDTSKYILTRFDRFCLEKEISEAVVTKELVSNWGIKREQESKSTLGSRLSVLRQLSLYMCSLGIDCYIPSGFTAKSHTLAYVLTEDEIKAFFNQVDSNVSKINADRFNRLVMEYKVLFRMIFCCGLRVSEARKLSMSDVDFSNGKAIIRQSKGRKDRIVFLPKDLCVISQEYLLLLGKRYGIKSELLFPAADPQKAFQVASINKKFHDFWDRTIYSEKSAKVPTVHSLRHSFVVIRMNKWMENDIGLNGMLPYLSKYLGHTSVEDTFYYYHQIESAFRIVRMKDTTSNAIIPEVIRDET</sequence>
<proteinExistence type="predicted"/>
<dbReference type="Proteomes" id="UP000279029">
    <property type="component" value="Chromosome"/>
</dbReference>